<evidence type="ECO:0000313" key="1">
    <source>
        <dbReference type="EMBL" id="OZG60336.1"/>
    </source>
</evidence>
<reference evidence="1 2" key="1">
    <citation type="journal article" date="2017" name="BMC Genomics">
        <title>Comparative genomic and phylogenomic analyses of the Bifidobacteriaceae family.</title>
        <authorList>
            <person name="Lugli G.A."/>
            <person name="Milani C."/>
            <person name="Turroni F."/>
            <person name="Duranti S."/>
            <person name="Mancabelli L."/>
            <person name="Mangifesta M."/>
            <person name="Ferrario C."/>
            <person name="Modesto M."/>
            <person name="Mattarelli P."/>
            <person name="Jiri K."/>
            <person name="van Sinderen D."/>
            <person name="Ventura M."/>
        </authorList>
    </citation>
    <scope>NUCLEOTIDE SEQUENCE [LARGE SCALE GENOMIC DNA]</scope>
    <source>
        <strain evidence="1 2">DSM 100196</strain>
    </source>
</reference>
<evidence type="ECO:0000313" key="2">
    <source>
        <dbReference type="Proteomes" id="UP000216871"/>
    </source>
</evidence>
<sequence>MARVHAGVVVTVNHHDFFGNEWSYDVLVDGDDGPMTYKNMTMERDLLFPLDGVTGRVVWMAWMIRHDAGGSADADDTGCAGGLVDEDGTWGWRCGGRGNGRWFGRRELYRWHRSRVVLDGPGVLSSLVE</sequence>
<gene>
    <name evidence="1" type="ORF">BMYO_0797</name>
</gene>
<keyword evidence="2" id="KW-1185">Reference proteome</keyword>
<organism evidence="1 2">
    <name type="scientific">Bifidobacterium myosotis</name>
    <dbReference type="NCBI Taxonomy" id="1630166"/>
    <lineage>
        <taxon>Bacteria</taxon>
        <taxon>Bacillati</taxon>
        <taxon>Actinomycetota</taxon>
        <taxon>Actinomycetes</taxon>
        <taxon>Bifidobacteriales</taxon>
        <taxon>Bifidobacteriaceae</taxon>
        <taxon>Bifidobacterium</taxon>
    </lineage>
</organism>
<dbReference type="Proteomes" id="UP000216871">
    <property type="component" value="Unassembled WGS sequence"/>
</dbReference>
<protein>
    <submittedName>
        <fullName evidence="1">Uncharacterized protein</fullName>
    </submittedName>
</protein>
<accession>A0A261FND3</accession>
<comment type="caution">
    <text evidence="1">The sequence shown here is derived from an EMBL/GenBank/DDBJ whole genome shotgun (WGS) entry which is preliminary data.</text>
</comment>
<dbReference type="EMBL" id="MWWW01000008">
    <property type="protein sequence ID" value="OZG60336.1"/>
    <property type="molecule type" value="Genomic_DNA"/>
</dbReference>
<dbReference type="AlphaFoldDB" id="A0A261FND3"/>
<proteinExistence type="predicted"/>
<dbReference type="RefSeq" id="WP_094667281.1">
    <property type="nucleotide sequence ID" value="NZ_MWWW01000008.1"/>
</dbReference>
<name>A0A261FND3_9BIFI</name>